<evidence type="ECO:0000256" key="2">
    <source>
        <dbReference type="ARBA" id="ARBA00012417"/>
    </source>
</evidence>
<dbReference type="Gene3D" id="1.10.287.690">
    <property type="entry name" value="Helix hairpin bin"/>
    <property type="match status" value="1"/>
</dbReference>
<dbReference type="GO" id="GO:0003677">
    <property type="term" value="F:DNA binding"/>
    <property type="evidence" value="ECO:0007669"/>
    <property type="project" value="UniProtKB-KW"/>
</dbReference>
<evidence type="ECO:0000313" key="14">
    <source>
        <dbReference type="EMBL" id="UVF62534.1"/>
    </source>
</evidence>
<keyword evidence="5" id="KW-0235">DNA replication</keyword>
<dbReference type="Gene3D" id="3.90.1600.10">
    <property type="entry name" value="Palm domain of DNA polymerase"/>
    <property type="match status" value="1"/>
</dbReference>
<evidence type="ECO:0000256" key="11">
    <source>
        <dbReference type="ARBA" id="ARBA00049244"/>
    </source>
</evidence>
<dbReference type="InterPro" id="IPR036397">
    <property type="entry name" value="RNaseH_sf"/>
</dbReference>
<dbReference type="EC" id="2.7.7.7" evidence="2"/>
<dbReference type="GO" id="GO:0039693">
    <property type="term" value="P:viral DNA genome replication"/>
    <property type="evidence" value="ECO:0007669"/>
    <property type="project" value="UniProtKB-KW"/>
</dbReference>
<dbReference type="InterPro" id="IPR050240">
    <property type="entry name" value="DNA_pol_type-B"/>
</dbReference>
<dbReference type="Pfam" id="PF00136">
    <property type="entry name" value="DNA_pol_B"/>
    <property type="match status" value="1"/>
</dbReference>
<dbReference type="RefSeq" id="YP_010806128.1">
    <property type="nucleotide sequence ID" value="NC_077214.1"/>
</dbReference>
<keyword evidence="4" id="KW-0548">Nucleotidyltransferase</keyword>
<evidence type="ECO:0000259" key="13">
    <source>
        <dbReference type="Pfam" id="PF03104"/>
    </source>
</evidence>
<keyword evidence="10" id="KW-0238">DNA-binding</keyword>
<keyword evidence="9" id="KW-1194">Viral DNA replication</keyword>
<dbReference type="GeneID" id="80545089"/>
<keyword evidence="8" id="KW-0239">DNA-directed DNA polymerase</keyword>
<dbReference type="GO" id="GO:0003887">
    <property type="term" value="F:DNA-directed DNA polymerase activity"/>
    <property type="evidence" value="ECO:0007669"/>
    <property type="project" value="UniProtKB-KW"/>
</dbReference>
<dbReference type="Proteomes" id="UP001157002">
    <property type="component" value="Segment"/>
</dbReference>
<dbReference type="Gene3D" id="3.30.420.10">
    <property type="entry name" value="Ribonuclease H-like superfamily/Ribonuclease H"/>
    <property type="match status" value="1"/>
</dbReference>
<dbReference type="EMBL" id="ON649702">
    <property type="protein sequence ID" value="UVF62534.1"/>
    <property type="molecule type" value="Genomic_DNA"/>
</dbReference>
<dbReference type="InterPro" id="IPR006134">
    <property type="entry name" value="DNA-dir_DNA_pol_B_multi_dom"/>
</dbReference>
<evidence type="ECO:0000256" key="9">
    <source>
        <dbReference type="ARBA" id="ARBA00023109"/>
    </source>
</evidence>
<dbReference type="Pfam" id="PF03104">
    <property type="entry name" value="DNA_pol_B_exo1"/>
    <property type="match status" value="1"/>
</dbReference>
<dbReference type="InterPro" id="IPR006172">
    <property type="entry name" value="DNA-dir_DNA_pol_B"/>
</dbReference>
<dbReference type="PANTHER" id="PTHR10322:SF23">
    <property type="entry name" value="DNA POLYMERASE DELTA CATALYTIC SUBUNIT"/>
    <property type="match status" value="1"/>
</dbReference>
<keyword evidence="15" id="KW-1185">Reference proteome</keyword>
<evidence type="ECO:0000256" key="5">
    <source>
        <dbReference type="ARBA" id="ARBA00022705"/>
    </source>
</evidence>
<dbReference type="GO" id="GO:0016787">
    <property type="term" value="F:hydrolase activity"/>
    <property type="evidence" value="ECO:0007669"/>
    <property type="project" value="UniProtKB-KW"/>
</dbReference>
<reference evidence="14 15" key="1">
    <citation type="submission" date="2022-05" db="EMBL/GenBank/DDBJ databases">
        <title>Diverse viruses of marine archaea discovered using metagenomics.</title>
        <authorList>
            <person name="Zhou Y."/>
        </authorList>
    </citation>
    <scope>NUCLEOTIDE SEQUENCE [LARGE SCALE GENOMIC DNA]</scope>
    <source>
        <strain evidence="14">YSH_150918</strain>
    </source>
</reference>
<dbReference type="GO" id="GO:0000166">
    <property type="term" value="F:nucleotide binding"/>
    <property type="evidence" value="ECO:0007669"/>
    <property type="project" value="InterPro"/>
</dbReference>
<keyword evidence="6" id="KW-0540">Nuclease</keyword>
<feature type="domain" description="DNA-directed DNA polymerase family B exonuclease" evidence="13">
    <location>
        <begin position="145"/>
        <end position="266"/>
    </location>
</feature>
<name>A0A976UAX2_9CAUD</name>
<sequence length="549" mass="64166">MIISKCADDTTIYSSWRVDGKKVENRVAQTPYFFILDEERERASYSVGKYLQRDFSYQRGEYYSLEGSKLKKVFVEKQSDIYEAKKSFSQTFEADVPLHFRYCVDNLESIPEYKMRKWYWDMEWQQGGEYDGCITTIVMYDNYDEKYYQWVWLPIDEQLDTVFDAGVRFIFDNEKDMIESFINTMIDKDPDMLIAWFGSKFDLPKLLERCAFHNIDPRIISPINFVKGIKEKRGNITYTKQGGYSAIEQAIGGRITLDLDLAFERQWNDAQKGTLPSLSLEYVSNLLFGEGKVKESKFTDKNEFFERAWLEDTEVYLEYALKDVELIVRLDEENFCSESILALQRLLIAPFDACFYASHMGSIYFMRNADWKAKTGSKVDKRVEYDGAMIYHPLDEGTNGLHHNVAAFDFAGLYPSMIIARNISFETKSTEPTKFVCDLNTPRHLKDVEWEQNLRYFKTDKLGLLPKALLELKELRKEYKKNMKLAETKEEKSKWNNNQMAVKRLMASFYGILAFQGFGWSDVDLAASITASARESIRFVAKKAKEMEK</sequence>
<comment type="similarity">
    <text evidence="1">Belongs to the DNA polymerase type-B family.</text>
</comment>
<comment type="catalytic activity">
    <reaction evidence="11">
        <text>DNA(n) + a 2'-deoxyribonucleoside 5'-triphosphate = DNA(n+1) + diphosphate</text>
        <dbReference type="Rhea" id="RHEA:22508"/>
        <dbReference type="Rhea" id="RHEA-COMP:17339"/>
        <dbReference type="Rhea" id="RHEA-COMP:17340"/>
        <dbReference type="ChEBI" id="CHEBI:33019"/>
        <dbReference type="ChEBI" id="CHEBI:61560"/>
        <dbReference type="ChEBI" id="CHEBI:173112"/>
        <dbReference type="EC" id="2.7.7.7"/>
    </reaction>
</comment>
<organism evidence="14 15">
    <name type="scientific">Poseidoniales virus YSH_150918</name>
    <dbReference type="NCBI Taxonomy" id="3071324"/>
    <lineage>
        <taxon>Viruses</taxon>
        <taxon>Duplodnaviria</taxon>
        <taxon>Heunggongvirae</taxon>
        <taxon>Uroviricota</taxon>
        <taxon>Caudoviricetes</taxon>
        <taxon>Magrovirales</taxon>
        <taxon>Aoguangviridae</taxon>
        <taxon>Aobingvirus</taxon>
        <taxon>Aobingvirus yangshanense</taxon>
    </lineage>
</organism>
<protein>
    <recommendedName>
        <fullName evidence="2">DNA-directed DNA polymerase</fullName>
        <ecNumber evidence="2">2.7.7.7</ecNumber>
    </recommendedName>
</protein>
<evidence type="ECO:0000256" key="8">
    <source>
        <dbReference type="ARBA" id="ARBA00022932"/>
    </source>
</evidence>
<dbReference type="InterPro" id="IPR043502">
    <property type="entry name" value="DNA/RNA_pol_sf"/>
</dbReference>
<accession>A0A976UAX2</accession>
<evidence type="ECO:0000313" key="15">
    <source>
        <dbReference type="Proteomes" id="UP001157002"/>
    </source>
</evidence>
<evidence type="ECO:0000259" key="12">
    <source>
        <dbReference type="Pfam" id="PF00136"/>
    </source>
</evidence>
<dbReference type="GO" id="GO:0006261">
    <property type="term" value="P:DNA-templated DNA replication"/>
    <property type="evidence" value="ECO:0007669"/>
    <property type="project" value="TreeGrafter"/>
</dbReference>
<evidence type="ECO:0000256" key="4">
    <source>
        <dbReference type="ARBA" id="ARBA00022695"/>
    </source>
</evidence>
<evidence type="ECO:0000256" key="3">
    <source>
        <dbReference type="ARBA" id="ARBA00022679"/>
    </source>
</evidence>
<evidence type="ECO:0000256" key="1">
    <source>
        <dbReference type="ARBA" id="ARBA00005755"/>
    </source>
</evidence>
<dbReference type="SMART" id="SM00486">
    <property type="entry name" value="POLBc"/>
    <property type="match status" value="1"/>
</dbReference>
<evidence type="ECO:0000256" key="7">
    <source>
        <dbReference type="ARBA" id="ARBA00022801"/>
    </source>
</evidence>
<evidence type="ECO:0000256" key="6">
    <source>
        <dbReference type="ARBA" id="ARBA00022722"/>
    </source>
</evidence>
<dbReference type="SUPFAM" id="SSF56672">
    <property type="entry name" value="DNA/RNA polymerases"/>
    <property type="match status" value="1"/>
</dbReference>
<dbReference type="InterPro" id="IPR012337">
    <property type="entry name" value="RNaseH-like_sf"/>
</dbReference>
<feature type="domain" description="DNA-directed DNA polymerase family B multifunctional" evidence="12">
    <location>
        <begin position="381"/>
        <end position="543"/>
    </location>
</feature>
<proteinExistence type="inferred from homology"/>
<evidence type="ECO:0000256" key="10">
    <source>
        <dbReference type="ARBA" id="ARBA00023125"/>
    </source>
</evidence>
<keyword evidence="3" id="KW-0808">Transferase</keyword>
<dbReference type="InterPro" id="IPR006133">
    <property type="entry name" value="DNA-dir_DNA_pol_B_exonuc"/>
</dbReference>
<dbReference type="GO" id="GO:0004518">
    <property type="term" value="F:nuclease activity"/>
    <property type="evidence" value="ECO:0007669"/>
    <property type="project" value="UniProtKB-KW"/>
</dbReference>
<keyword evidence="7" id="KW-0378">Hydrolase</keyword>
<dbReference type="PANTHER" id="PTHR10322">
    <property type="entry name" value="DNA POLYMERASE CATALYTIC SUBUNIT"/>
    <property type="match status" value="1"/>
</dbReference>
<dbReference type="KEGG" id="vg:80545089"/>
<dbReference type="InterPro" id="IPR023211">
    <property type="entry name" value="DNA_pol_palm_dom_sf"/>
</dbReference>
<dbReference type="SUPFAM" id="SSF53098">
    <property type="entry name" value="Ribonuclease H-like"/>
    <property type="match status" value="1"/>
</dbReference>